<dbReference type="InterPro" id="IPR014710">
    <property type="entry name" value="RmlC-like_jellyroll"/>
</dbReference>
<reference evidence="2 3" key="1">
    <citation type="submission" date="2020-04" db="EMBL/GenBank/DDBJ databases">
        <title>MicrobeNet Type strains.</title>
        <authorList>
            <person name="Nicholson A.C."/>
        </authorList>
    </citation>
    <scope>NUCLEOTIDE SEQUENCE [LARGE SCALE GENOMIC DNA]</scope>
    <source>
        <strain evidence="2 3">ATCC BAA-14</strain>
    </source>
</reference>
<dbReference type="EMBL" id="JAAXPC010000004">
    <property type="protein sequence ID" value="NKY01568.1"/>
    <property type="molecule type" value="Genomic_DNA"/>
</dbReference>
<dbReference type="Proteomes" id="UP000563898">
    <property type="component" value="Unassembled WGS sequence"/>
</dbReference>
<dbReference type="InterPro" id="IPR011051">
    <property type="entry name" value="RmlC_Cupin_sf"/>
</dbReference>
<proteinExistence type="predicted"/>
<dbReference type="InterPro" id="IPR008579">
    <property type="entry name" value="UGlyAH_Cupin_dom"/>
</dbReference>
<dbReference type="AlphaFoldDB" id="A0A846WJ62"/>
<dbReference type="PANTHER" id="PTHR40943:SF1">
    <property type="entry name" value="CYTOPLASMIC PROTEIN"/>
    <property type="match status" value="1"/>
</dbReference>
<dbReference type="PANTHER" id="PTHR40943">
    <property type="entry name" value="CYTOPLASMIC PROTEIN-RELATED"/>
    <property type="match status" value="1"/>
</dbReference>
<gene>
    <name evidence="2" type="ORF">HGA05_08295</name>
</gene>
<evidence type="ECO:0000313" key="3">
    <source>
        <dbReference type="Proteomes" id="UP000563898"/>
    </source>
</evidence>
<feature type="domain" description="(S)-ureidoglycine aminohydrolase cupin" evidence="1">
    <location>
        <begin position="48"/>
        <end position="120"/>
    </location>
</feature>
<evidence type="ECO:0000259" key="1">
    <source>
        <dbReference type="Pfam" id="PF05899"/>
    </source>
</evidence>
<name>A0A846WJ62_9ACTN</name>
<protein>
    <submittedName>
        <fullName evidence="2">DUF861 domain-containing protein</fullName>
    </submittedName>
</protein>
<dbReference type="RefSeq" id="WP_006369737.1">
    <property type="nucleotide sequence ID" value="NZ_CP085887.1"/>
</dbReference>
<evidence type="ECO:0000313" key="2">
    <source>
        <dbReference type="EMBL" id="NKY01568.1"/>
    </source>
</evidence>
<dbReference type="SUPFAM" id="SSF51182">
    <property type="entry name" value="RmlC-like cupins"/>
    <property type="match status" value="1"/>
</dbReference>
<dbReference type="Pfam" id="PF05899">
    <property type="entry name" value="Cupin_3"/>
    <property type="match status" value="1"/>
</dbReference>
<accession>A0A846WJ62</accession>
<comment type="caution">
    <text evidence="2">The sequence shown here is derived from an EMBL/GenBank/DDBJ whole genome shotgun (WGS) entry which is preliminary data.</text>
</comment>
<sequence>MSTLQSTTPQIISTDDAARTAMTPSAYVTSETLRAGDPAEREATHLVSADEKFVVGSWSAQPYTEFIESYPGDEYARVLEGSVTLTGDDGVAHTISAGEAFTLRRGWRGEYRVTQPLLKQFALYLG</sequence>
<organism evidence="2 3">
    <name type="scientific">Gordonia polyisoprenivorans</name>
    <dbReference type="NCBI Taxonomy" id="84595"/>
    <lineage>
        <taxon>Bacteria</taxon>
        <taxon>Bacillati</taxon>
        <taxon>Actinomycetota</taxon>
        <taxon>Actinomycetes</taxon>
        <taxon>Mycobacteriales</taxon>
        <taxon>Gordoniaceae</taxon>
        <taxon>Gordonia</taxon>
    </lineage>
</organism>
<dbReference type="Gene3D" id="2.60.120.10">
    <property type="entry name" value="Jelly Rolls"/>
    <property type="match status" value="1"/>
</dbReference>